<feature type="compositionally biased region" description="Polar residues" evidence="1">
    <location>
        <begin position="1"/>
        <end position="12"/>
    </location>
</feature>
<reference evidence="2 3" key="1">
    <citation type="submission" date="2024-01" db="EMBL/GenBank/DDBJ databases">
        <title>Genome assemblies of Stephania.</title>
        <authorList>
            <person name="Yang L."/>
        </authorList>
    </citation>
    <scope>NUCLEOTIDE SEQUENCE [LARGE SCALE GENOMIC DNA]</scope>
    <source>
        <strain evidence="2">JXDWG</strain>
        <tissue evidence="2">Leaf</tissue>
    </source>
</reference>
<feature type="region of interest" description="Disordered" evidence="1">
    <location>
        <begin position="1"/>
        <end position="24"/>
    </location>
</feature>
<sequence length="77" mass="8770">MIPRQHSANQTLPRHHQTPRHDTWQTPIGLACQVEVYQPITYSHVSSSSWSTTAAGQSHCDTWQFLSHQHVIRAALL</sequence>
<evidence type="ECO:0000313" key="3">
    <source>
        <dbReference type="Proteomes" id="UP001419268"/>
    </source>
</evidence>
<proteinExistence type="predicted"/>
<dbReference type="AlphaFoldDB" id="A0AAP0F0B5"/>
<comment type="caution">
    <text evidence="2">The sequence shown here is derived from an EMBL/GenBank/DDBJ whole genome shotgun (WGS) entry which is preliminary data.</text>
</comment>
<name>A0AAP0F0B5_9MAGN</name>
<evidence type="ECO:0000256" key="1">
    <source>
        <dbReference type="SAM" id="MobiDB-lite"/>
    </source>
</evidence>
<keyword evidence="3" id="KW-1185">Reference proteome</keyword>
<evidence type="ECO:0000313" key="2">
    <source>
        <dbReference type="EMBL" id="KAK9100098.1"/>
    </source>
</evidence>
<organism evidence="2 3">
    <name type="scientific">Stephania cephalantha</name>
    <dbReference type="NCBI Taxonomy" id="152367"/>
    <lineage>
        <taxon>Eukaryota</taxon>
        <taxon>Viridiplantae</taxon>
        <taxon>Streptophyta</taxon>
        <taxon>Embryophyta</taxon>
        <taxon>Tracheophyta</taxon>
        <taxon>Spermatophyta</taxon>
        <taxon>Magnoliopsida</taxon>
        <taxon>Ranunculales</taxon>
        <taxon>Menispermaceae</taxon>
        <taxon>Menispermoideae</taxon>
        <taxon>Cissampelideae</taxon>
        <taxon>Stephania</taxon>
    </lineage>
</organism>
<dbReference type="Proteomes" id="UP001419268">
    <property type="component" value="Unassembled WGS sequence"/>
</dbReference>
<accession>A0AAP0F0B5</accession>
<gene>
    <name evidence="2" type="ORF">Scep_023528</name>
</gene>
<dbReference type="EMBL" id="JBBNAG010000010">
    <property type="protein sequence ID" value="KAK9100098.1"/>
    <property type="molecule type" value="Genomic_DNA"/>
</dbReference>
<protein>
    <submittedName>
        <fullName evidence="2">Uncharacterized protein</fullName>
    </submittedName>
</protein>